<reference evidence="9 10" key="1">
    <citation type="submission" date="2020-10" db="EMBL/GenBank/DDBJ databases">
        <title>Plant Genome Project.</title>
        <authorList>
            <person name="Zhang R.-G."/>
        </authorList>
    </citation>
    <scope>NUCLEOTIDE SEQUENCE [LARGE SCALE GENOMIC DNA]</scope>
    <source>
        <strain evidence="9">FAFU-HL-1</strain>
        <tissue evidence="9">Leaf</tissue>
    </source>
</reference>
<sequence length="1884" mass="215403">MAEGSVNFLLSKLAQVLDEEGQLLTGVRTEAEYISDELEFMRAFLRVADAMEERDPSLEVLVKKVRDIAYDMEDALDDFMLRLTHDRGQRFLAPLLRSFDYVLNLRARHQIASRIRGIKSRVIGISEAHRRYLIRNNIMEQGSTFSSISRLESQGDGLLLEEADLVGIEKPKRQLIEWLLERKPGREVVSVVGMGGLGKSTLVKKVYDDPDVKKQFKFRAWITVSQSFKKEELLKDIIQQLFRIHRKPGPKGVDHMDYDKLRTVINKFLQQKKYLIVLDDVWHTSAWGAFQHALPNSNCGSRIMVTTRNTEVASTACMDFPDRVFPLDPLSQEESWILFCKKIFQNNTCPLHLKNVSETILGRCEGLPLAIVSISGVLATKDKNKIDEWEMVYRSLGAGFENNDTLMSTRKILSLSYNDLPYYLKCCLLYFSIFPAGNPIGRMKLIRLWIAEGFVEGKEGMTLEEVGEDYLNELIKRSLVRVVEATSDGRVKTCRVHDLLREIMITKAKDQDFVAIAKEDGMMWPEKVRRVSIHKAMPCIQRRHVASRLRSVLIFWGAHSRPDSPAPNLSFGHLRLLNVLDLEGAPLKEFPGKVFSLFLLKYLSLRNTNVNSIPSSISKLLNLETLDLKHTQISELPAGILKLRKLRHLLVYRYEIDSDDRIHTKYGFKPPAQIGNLQSMQKLCFVKANQGNDLLLELGRMNQLRRLGIVKFRTEHGKALCSSVTKLTELRALSITAITDSEFIDLEYLSSPPRFLQRLYLTGRLQSLPEWLHASDSLVKLVLKWSQLSEDPLLSLQHLPNLVHLELVQVYNGEMISFQAKGFQRLKFLGINKLESLRVITIEQGAMPCLEKLIVQSCKELKRVPSGIEHLATLKVLEFFNMPKELIMTLQPNEEHGDYLKVAHVPDVYSTYWNNGILDNFALFTKEDKSSSLPSPGGIVTFLITKLGDFLLERGKELETVKNEAEYVSDELAFMKAFLRLADAMEESDSALKLLVKKVRDVAYDTEDALDEFRLCLANDSGYGIFSCLRKICRSVKDARARRRIASKIQVIKSRVISITESHRRYCNKNNIMVHGSSSESTARIECQRDALLLEETDLVGIEKPKKQLIERLLGTKSGREVVSVVGMGGLGKTTLVKRVYDDPDVKKHYKFRAWITVSQSYKTGDLLKHMIQQLFHVLRKPDPHGVEDMDYEKLMMIINKFLQQRKYLIVLDDVWHINAWDAFKYALPNNNHGSRVLLTTRNYGVASICCMEFPDNVYSLNPLSPEESYTLFCKKIFQKSCCPRHLKKVAEKILGRCEGLPLAIVAISGVLATKDKNRIDEWEMVHRSLGAELEDNNKLKTILSLSYNDLPYYLKSCLLYFSIFPKGHPIERTRLARLWIAEGFVIEKEGATIEEVAGGYLNELLKRSLVQVEESTSDGRVKTCRIHDVLRESIILKARDQEFVAVAKEPCMIWPEKARRLSIHNALQHIQHINHISSRLRSLLMFWGVDSLSGYAKINLSYGGLRLLNVLDLQGAPLKEFPNEVVNLFLLKYLSLRYTKVDAIPNSIGNLKNLETLDLKHSHVTELPVGILKLQKLRHLLVYFYQRDHDDHNYTKYGFKAPAKIGCLQSVQKLCFIEAKQGIRLLMELGKLSQLRRLGIVKLSKKDGKALCSSIENLGNLHALSVTSIEENEIIDMQSLSSPPPLLQRLYLTGRQEKLPKWISSLHFLVKLVLKWTRLHDDPLVSIQHLPNLVHLEFVQVYDGERLHFKRGGFQRLRILGLNKLNRLKSITVQKGGIPCLQKLIILGCRLLRRVPFGIQHLPELKVLDFVDMPDDFIKRLQVYCTHQINGNWEAYSVGSFKKGLVKSETSMALLSICRVYCKPGIDEENLERLGMKLCLSRV</sequence>
<evidence type="ECO:0000256" key="1">
    <source>
        <dbReference type="ARBA" id="ARBA00022614"/>
    </source>
</evidence>
<dbReference type="GO" id="GO:0043531">
    <property type="term" value="F:ADP binding"/>
    <property type="evidence" value="ECO:0007669"/>
    <property type="project" value="InterPro"/>
</dbReference>
<comment type="caution">
    <text evidence="9">The sequence shown here is derived from an EMBL/GenBank/DDBJ whole genome shotgun (WGS) entry which is preliminary data.</text>
</comment>
<dbReference type="InterPro" id="IPR002182">
    <property type="entry name" value="NB-ARC"/>
</dbReference>
<gene>
    <name evidence="9" type="ORF">SADUNF_Sadunf03G0069900</name>
</gene>
<dbReference type="InterPro" id="IPR041118">
    <property type="entry name" value="Rx_N"/>
</dbReference>
<evidence type="ECO:0000313" key="10">
    <source>
        <dbReference type="Proteomes" id="UP000657918"/>
    </source>
</evidence>
<dbReference type="SUPFAM" id="SSF52058">
    <property type="entry name" value="L domain-like"/>
    <property type="match status" value="2"/>
</dbReference>
<dbReference type="Gene3D" id="1.20.5.4130">
    <property type="match status" value="2"/>
</dbReference>
<evidence type="ECO:0000256" key="2">
    <source>
        <dbReference type="ARBA" id="ARBA00022737"/>
    </source>
</evidence>
<dbReference type="InterPro" id="IPR032675">
    <property type="entry name" value="LRR_dom_sf"/>
</dbReference>
<dbReference type="InterPro" id="IPR003591">
    <property type="entry name" value="Leu-rich_rpt_typical-subtyp"/>
</dbReference>
<proteinExistence type="predicted"/>
<dbReference type="InterPro" id="IPR044974">
    <property type="entry name" value="Disease_R_plants"/>
</dbReference>
<feature type="domain" description="Disease resistance protein winged helix" evidence="7">
    <location>
        <begin position="1364"/>
        <end position="1433"/>
    </location>
</feature>
<dbReference type="Pfam" id="PF23598">
    <property type="entry name" value="LRR_14"/>
    <property type="match status" value="2"/>
</dbReference>
<protein>
    <submittedName>
        <fullName evidence="9">Uncharacterized protein</fullName>
    </submittedName>
</protein>
<dbReference type="SUPFAM" id="SSF52540">
    <property type="entry name" value="P-loop containing nucleoside triphosphate hydrolases"/>
    <property type="match status" value="2"/>
</dbReference>
<keyword evidence="1" id="KW-0433">Leucine-rich repeat</keyword>
<evidence type="ECO:0000259" key="8">
    <source>
        <dbReference type="Pfam" id="PF23598"/>
    </source>
</evidence>
<feature type="domain" description="NB-ARC" evidence="5">
    <location>
        <begin position="1103"/>
        <end position="1281"/>
    </location>
</feature>
<keyword evidence="3" id="KW-0547">Nucleotide-binding</keyword>
<dbReference type="InterPro" id="IPR036388">
    <property type="entry name" value="WH-like_DNA-bd_sf"/>
</dbReference>
<dbReference type="PANTHER" id="PTHR23155:SF1205">
    <property type="entry name" value="DISEASE RESISTANCE PROTEIN RPM1"/>
    <property type="match status" value="1"/>
</dbReference>
<dbReference type="OrthoDB" id="690341at2759"/>
<dbReference type="Gene3D" id="3.80.10.10">
    <property type="entry name" value="Ribonuclease Inhibitor"/>
    <property type="match status" value="3"/>
</dbReference>
<name>A0A835KAB0_9ROSI</name>
<dbReference type="InterPro" id="IPR055414">
    <property type="entry name" value="LRR_R13L4/SHOC2-like"/>
</dbReference>
<dbReference type="Gene3D" id="1.10.8.430">
    <property type="entry name" value="Helical domain of apoptotic protease-activating factors"/>
    <property type="match status" value="2"/>
</dbReference>
<dbReference type="InterPro" id="IPR058922">
    <property type="entry name" value="WHD_DRP"/>
</dbReference>
<feature type="domain" description="Disease resistance N-terminal" evidence="6">
    <location>
        <begin position="939"/>
        <end position="1021"/>
    </location>
</feature>
<dbReference type="GO" id="GO:0098542">
    <property type="term" value="P:defense response to other organism"/>
    <property type="evidence" value="ECO:0007669"/>
    <property type="project" value="TreeGrafter"/>
</dbReference>
<evidence type="ECO:0000256" key="4">
    <source>
        <dbReference type="ARBA" id="ARBA00022821"/>
    </source>
</evidence>
<evidence type="ECO:0000313" key="9">
    <source>
        <dbReference type="EMBL" id="KAF9685584.1"/>
    </source>
</evidence>
<dbReference type="CDD" id="cd14798">
    <property type="entry name" value="RX-CC_like"/>
    <property type="match status" value="2"/>
</dbReference>
<accession>A0A835KAB0</accession>
<evidence type="ECO:0000256" key="3">
    <source>
        <dbReference type="ARBA" id="ARBA00022741"/>
    </source>
</evidence>
<evidence type="ECO:0000259" key="6">
    <source>
        <dbReference type="Pfam" id="PF18052"/>
    </source>
</evidence>
<dbReference type="InterPro" id="IPR027417">
    <property type="entry name" value="P-loop_NTPase"/>
</dbReference>
<dbReference type="PRINTS" id="PR00364">
    <property type="entry name" value="DISEASERSIST"/>
</dbReference>
<organism evidence="9 10">
    <name type="scientific">Salix dunnii</name>
    <dbReference type="NCBI Taxonomy" id="1413687"/>
    <lineage>
        <taxon>Eukaryota</taxon>
        <taxon>Viridiplantae</taxon>
        <taxon>Streptophyta</taxon>
        <taxon>Embryophyta</taxon>
        <taxon>Tracheophyta</taxon>
        <taxon>Spermatophyta</taxon>
        <taxon>Magnoliopsida</taxon>
        <taxon>eudicotyledons</taxon>
        <taxon>Gunneridae</taxon>
        <taxon>Pentapetalae</taxon>
        <taxon>rosids</taxon>
        <taxon>fabids</taxon>
        <taxon>Malpighiales</taxon>
        <taxon>Salicaceae</taxon>
        <taxon>Saliceae</taxon>
        <taxon>Salix</taxon>
    </lineage>
</organism>
<feature type="domain" description="Disease resistance R13L4/SHOC-2-like LRR" evidence="8">
    <location>
        <begin position="1502"/>
        <end position="1809"/>
    </location>
</feature>
<dbReference type="Pfam" id="PF23559">
    <property type="entry name" value="WHD_DRP"/>
    <property type="match status" value="2"/>
</dbReference>
<dbReference type="Gene3D" id="3.40.50.300">
    <property type="entry name" value="P-loop containing nucleotide triphosphate hydrolases"/>
    <property type="match status" value="2"/>
</dbReference>
<dbReference type="FunFam" id="3.40.50.300:FF:001091">
    <property type="entry name" value="Probable disease resistance protein At1g61300"/>
    <property type="match status" value="2"/>
</dbReference>
<feature type="domain" description="Disease resistance R13L4/SHOC-2-like LRR" evidence="8">
    <location>
        <begin position="549"/>
        <end position="878"/>
    </location>
</feature>
<dbReference type="Pfam" id="PF00931">
    <property type="entry name" value="NB-ARC"/>
    <property type="match status" value="2"/>
</dbReference>
<evidence type="ECO:0000259" key="7">
    <source>
        <dbReference type="Pfam" id="PF23559"/>
    </source>
</evidence>
<keyword evidence="10" id="KW-1185">Reference proteome</keyword>
<feature type="domain" description="Disease resistance N-terminal" evidence="6">
    <location>
        <begin position="6"/>
        <end position="88"/>
    </location>
</feature>
<feature type="domain" description="Disease resistance protein winged helix" evidence="7">
    <location>
        <begin position="433"/>
        <end position="503"/>
    </location>
</feature>
<dbReference type="InterPro" id="IPR042197">
    <property type="entry name" value="Apaf_helical"/>
</dbReference>
<dbReference type="PANTHER" id="PTHR23155">
    <property type="entry name" value="DISEASE RESISTANCE PROTEIN RP"/>
    <property type="match status" value="1"/>
</dbReference>
<feature type="domain" description="NB-ARC" evidence="5">
    <location>
        <begin position="169"/>
        <end position="348"/>
    </location>
</feature>
<dbReference type="Pfam" id="PF18052">
    <property type="entry name" value="Rx_N"/>
    <property type="match status" value="2"/>
</dbReference>
<dbReference type="FunFam" id="1.10.10.10:FF:000322">
    <property type="entry name" value="Probable disease resistance protein At1g63360"/>
    <property type="match status" value="2"/>
</dbReference>
<dbReference type="Gene3D" id="1.10.10.10">
    <property type="entry name" value="Winged helix-like DNA-binding domain superfamily/Winged helix DNA-binding domain"/>
    <property type="match status" value="2"/>
</dbReference>
<dbReference type="Proteomes" id="UP000657918">
    <property type="component" value="Unassembled WGS sequence"/>
</dbReference>
<keyword evidence="2" id="KW-0677">Repeat</keyword>
<evidence type="ECO:0000259" key="5">
    <source>
        <dbReference type="Pfam" id="PF00931"/>
    </source>
</evidence>
<keyword evidence="4" id="KW-0611">Plant defense</keyword>
<dbReference type="EMBL" id="JADGMS010000003">
    <property type="protein sequence ID" value="KAF9685584.1"/>
    <property type="molecule type" value="Genomic_DNA"/>
</dbReference>
<dbReference type="SMART" id="SM00369">
    <property type="entry name" value="LRR_TYP"/>
    <property type="match status" value="4"/>
</dbReference>
<dbReference type="InterPro" id="IPR038005">
    <property type="entry name" value="RX-like_CC"/>
</dbReference>